<dbReference type="InterPro" id="IPR016155">
    <property type="entry name" value="Mopterin_synth/thiamin_S_b"/>
</dbReference>
<dbReference type="Gene3D" id="3.10.20.30">
    <property type="match status" value="1"/>
</dbReference>
<feature type="region of interest" description="Disordered" evidence="1">
    <location>
        <begin position="1"/>
        <end position="23"/>
    </location>
</feature>
<organism evidence="2 3">
    <name type="scientific">Haloferax gibbonsii</name>
    <dbReference type="NCBI Taxonomy" id="35746"/>
    <lineage>
        <taxon>Archaea</taxon>
        <taxon>Methanobacteriati</taxon>
        <taxon>Methanobacteriota</taxon>
        <taxon>Stenosarchaea group</taxon>
        <taxon>Halobacteria</taxon>
        <taxon>Halobacteriales</taxon>
        <taxon>Haloferacaceae</taxon>
        <taxon>Haloferax</taxon>
    </lineage>
</organism>
<dbReference type="SUPFAM" id="SSF54285">
    <property type="entry name" value="MoaD/ThiS"/>
    <property type="match status" value="1"/>
</dbReference>
<dbReference type="PATRIC" id="fig|35746.4.peg.623"/>
<sequence length="145" mass="16203">METRTAERAERREMGATDAASETAETVTTTVEVNLTGHVRSAAGTHQIEFTFAGETLRAFLDAFFAAYDVRDLVIAEREADATTRGWARVERPPGTWRKNPEGEQTRPYARVLVNGVFNENLDGFDTLLEDGDRVALMKPFLYCV</sequence>
<feature type="compositionally biased region" description="Basic and acidic residues" evidence="1">
    <location>
        <begin position="1"/>
        <end position="15"/>
    </location>
</feature>
<evidence type="ECO:0000313" key="3">
    <source>
        <dbReference type="Proteomes" id="UP000066124"/>
    </source>
</evidence>
<proteinExistence type="predicted"/>
<dbReference type="Proteomes" id="UP000066124">
    <property type="component" value="Chromosome"/>
</dbReference>
<name>A0A0K1IQD8_HALGI</name>
<evidence type="ECO:0000313" key="2">
    <source>
        <dbReference type="EMBL" id="AKU06747.1"/>
    </source>
</evidence>
<evidence type="ECO:0000256" key="1">
    <source>
        <dbReference type="SAM" id="MobiDB-lite"/>
    </source>
</evidence>
<gene>
    <name evidence="2" type="ORF">ABY42_02945</name>
</gene>
<dbReference type="AlphaFoldDB" id="A0A0K1IQD8"/>
<protein>
    <submittedName>
        <fullName evidence="2">Pterin cluster protein</fullName>
    </submittedName>
</protein>
<dbReference type="EMBL" id="CP011947">
    <property type="protein sequence ID" value="AKU06747.1"/>
    <property type="molecule type" value="Genomic_DNA"/>
</dbReference>
<dbReference type="KEGG" id="hgi:ABY42_02945"/>
<dbReference type="InterPro" id="IPR012675">
    <property type="entry name" value="Beta-grasp_dom_sf"/>
</dbReference>
<reference evidence="3" key="1">
    <citation type="journal article" date="2015" name="J. Biotechnol.">
        <title>Complete genome sequence of Haloferax gibbonsii strain ARA6, a potential producer of polyhydroxyalkanoates and halocins isolated from Araruama, Rio de Janeiro, Brasil.</title>
        <authorList>
            <person name="Pinto L.H."/>
            <person name="D'Alincourt Carvalho-Assef A.P."/>
            <person name="Vieira R.P."/>
            <person name="Clementino M.M."/>
            <person name="Albano R.M."/>
        </authorList>
    </citation>
    <scope>NUCLEOTIDE SEQUENCE [LARGE SCALE GENOMIC DNA]</scope>
    <source>
        <strain evidence="3">ARA6</strain>
    </source>
</reference>
<accession>A0A0K1IQD8</accession>